<evidence type="ECO:0000313" key="2">
    <source>
        <dbReference type="Proteomes" id="UP000177614"/>
    </source>
</evidence>
<sequence>MKHRASLGKKDNVSFFHHITKDTLSHVEYLNRRGKDPTKTFEDIVRNIIVRHAKKDPDFFLHRFREPEDIDLCSQAISLYIEELILRYIFEDFGNSRYGHLEDLDKFQDHALDTLELFSRNVPVDIDHFLMQARCVANYSIAMMEVSTRKKHELQQKKRTSQFIQRSNDYYLINTLLSPNIAQFAERILLRKRLQAILSFQLEQRSWEKFDDNVFSSKDEIIIRESLPPRSLLPH</sequence>
<protein>
    <submittedName>
        <fullName evidence="1">Uncharacterized protein</fullName>
    </submittedName>
</protein>
<dbReference type="AlphaFoldDB" id="A0A1F4XK98"/>
<evidence type="ECO:0000313" key="1">
    <source>
        <dbReference type="EMBL" id="OGC82141.1"/>
    </source>
</evidence>
<dbReference type="Proteomes" id="UP000177614">
    <property type="component" value="Unassembled WGS sequence"/>
</dbReference>
<organism evidence="1 2">
    <name type="scientific">Candidatus Abawacabacteria bacterium RBG_16_42_10</name>
    <dbReference type="NCBI Taxonomy" id="1817814"/>
    <lineage>
        <taxon>Bacteria</taxon>
        <taxon>Candidatus Abawacaibacteriota</taxon>
    </lineage>
</organism>
<reference evidence="1 2" key="1">
    <citation type="journal article" date="2016" name="Nat. Commun.">
        <title>Thousands of microbial genomes shed light on interconnected biogeochemical processes in an aquifer system.</title>
        <authorList>
            <person name="Anantharaman K."/>
            <person name="Brown C.T."/>
            <person name="Hug L.A."/>
            <person name="Sharon I."/>
            <person name="Castelle C.J."/>
            <person name="Probst A.J."/>
            <person name="Thomas B.C."/>
            <person name="Singh A."/>
            <person name="Wilkins M.J."/>
            <person name="Karaoz U."/>
            <person name="Brodie E.L."/>
            <person name="Williams K.H."/>
            <person name="Hubbard S.S."/>
            <person name="Banfield J.F."/>
        </authorList>
    </citation>
    <scope>NUCLEOTIDE SEQUENCE [LARGE SCALE GENOMIC DNA]</scope>
</reference>
<comment type="caution">
    <text evidence="1">The sequence shown here is derived from an EMBL/GenBank/DDBJ whole genome shotgun (WGS) entry which is preliminary data.</text>
</comment>
<gene>
    <name evidence="1" type="ORF">A2V81_03265</name>
</gene>
<accession>A0A1F4XK98</accession>
<proteinExistence type="predicted"/>
<name>A0A1F4XK98_9BACT</name>
<dbReference type="EMBL" id="MEWR01000011">
    <property type="protein sequence ID" value="OGC82141.1"/>
    <property type="molecule type" value="Genomic_DNA"/>
</dbReference>